<name>A0A7S7RAZ7_9BACI</name>
<accession>A0A7S7RAZ7</accession>
<reference evidence="1 2" key="2">
    <citation type="journal article" date="2019" name="Int. J. Syst. Evol. Microbiol.">
        <title>Anaerobacillus isosaccharinicus sp. nov., an alkaliphilic bacterium which degrades isosaccharinic acid.</title>
        <authorList>
            <person name="Bassil N.M."/>
            <person name="Lloyd J.R."/>
        </authorList>
    </citation>
    <scope>NUCLEOTIDE SEQUENCE [LARGE SCALE GENOMIC DNA]</scope>
    <source>
        <strain evidence="1 2">NB2006</strain>
    </source>
</reference>
<dbReference type="Proteomes" id="UP000180175">
    <property type="component" value="Chromosome"/>
</dbReference>
<proteinExistence type="predicted"/>
<organism evidence="1 2">
    <name type="scientific">Anaerobacillus isosaccharinicus</name>
    <dbReference type="NCBI Taxonomy" id="1532552"/>
    <lineage>
        <taxon>Bacteria</taxon>
        <taxon>Bacillati</taxon>
        <taxon>Bacillota</taxon>
        <taxon>Bacilli</taxon>
        <taxon>Bacillales</taxon>
        <taxon>Bacillaceae</taxon>
        <taxon>Anaerobacillus</taxon>
    </lineage>
</organism>
<dbReference type="RefSeq" id="WP_159432553.1">
    <property type="nucleotide sequence ID" value="NZ_CP063356.2"/>
</dbReference>
<keyword evidence="2" id="KW-1185">Reference proteome</keyword>
<evidence type="ECO:0000313" key="1">
    <source>
        <dbReference type="EMBL" id="QOY35405.1"/>
    </source>
</evidence>
<reference evidence="1 2" key="1">
    <citation type="journal article" date="2017" name="Genome Announc.">
        <title>Draft Genome Sequences of Four Alkaliphilic Bacteria Belonging to the Anaerobacillus Genus.</title>
        <authorList>
            <person name="Bassil N.M."/>
            <person name="Lloyd J.R."/>
        </authorList>
    </citation>
    <scope>NUCLEOTIDE SEQUENCE [LARGE SCALE GENOMIC DNA]</scope>
    <source>
        <strain evidence="1 2">NB2006</strain>
    </source>
</reference>
<sequence length="51" mass="6266">MALFKRKKKQYAIIDKENRVYMKAVDDRQWVLEMFKRKGYIVDRNSIKEGK</sequence>
<dbReference type="EMBL" id="CP063356">
    <property type="protein sequence ID" value="QOY35405.1"/>
    <property type="molecule type" value="Genomic_DNA"/>
</dbReference>
<dbReference type="KEGG" id="aia:AWH56_022400"/>
<protein>
    <submittedName>
        <fullName evidence="1">Uncharacterized protein</fullName>
    </submittedName>
</protein>
<evidence type="ECO:0000313" key="2">
    <source>
        <dbReference type="Proteomes" id="UP000180175"/>
    </source>
</evidence>
<gene>
    <name evidence="1" type="ORF">AWH56_022400</name>
</gene>
<dbReference type="AlphaFoldDB" id="A0A7S7RAZ7"/>